<feature type="compositionally biased region" description="Basic and acidic residues" evidence="1">
    <location>
        <begin position="53"/>
        <end position="69"/>
    </location>
</feature>
<reference evidence="2 3" key="1">
    <citation type="submission" date="2013-06" db="EMBL/GenBank/DDBJ databases">
        <authorList>
            <person name="Weinstock G."/>
            <person name="Sodergren E."/>
            <person name="Lobos E.A."/>
            <person name="Fulton L."/>
            <person name="Fulton R."/>
            <person name="Courtney L."/>
            <person name="Fronick C."/>
            <person name="O'Laughlin M."/>
            <person name="Godfrey J."/>
            <person name="Wilson R.M."/>
            <person name="Miner T."/>
            <person name="Farmer C."/>
            <person name="Delehaunty K."/>
            <person name="Cordes M."/>
            <person name="Minx P."/>
            <person name="Tomlinson C."/>
            <person name="Chen J."/>
            <person name="Wollam A."/>
            <person name="Pepin K.H."/>
            <person name="Bhonagiri V."/>
            <person name="Zhang X."/>
            <person name="Warren W."/>
            <person name="Mitreva M."/>
            <person name="Mardis E.R."/>
            <person name="Wilson R.K."/>
        </authorList>
    </citation>
    <scope>NUCLEOTIDE SEQUENCE [LARGE SCALE GENOMIC DNA]</scope>
    <source>
        <strain evidence="2 3">JCP8017A</strain>
    </source>
</reference>
<dbReference type="EMBL" id="ATJN01000092">
    <property type="protein sequence ID" value="EPI50707.1"/>
    <property type="molecule type" value="Genomic_DNA"/>
</dbReference>
<name>T2PLJ3_9BIFI</name>
<protein>
    <submittedName>
        <fullName evidence="2">Uncharacterized protein</fullName>
    </submittedName>
</protein>
<comment type="caution">
    <text evidence="2">The sequence shown here is derived from an EMBL/GenBank/DDBJ whole genome shotgun (WGS) entry which is preliminary data.</text>
</comment>
<proteinExistence type="predicted"/>
<dbReference type="AlphaFoldDB" id="T2PLJ3"/>
<evidence type="ECO:0000313" key="2">
    <source>
        <dbReference type="EMBL" id="EPI50707.1"/>
    </source>
</evidence>
<evidence type="ECO:0000313" key="3">
    <source>
        <dbReference type="Proteomes" id="UP000015779"/>
    </source>
</evidence>
<feature type="compositionally biased region" description="Low complexity" evidence="1">
    <location>
        <begin position="70"/>
        <end position="81"/>
    </location>
</feature>
<sequence>MTARLTQLQHREAQITQRVTELRSLFANAFSGFDFGDAASGQGHSGDSADADASERRDADAQKQARKDAQAQVEEAIAQES</sequence>
<accession>T2PLJ3</accession>
<evidence type="ECO:0000256" key="1">
    <source>
        <dbReference type="SAM" id="MobiDB-lite"/>
    </source>
</evidence>
<feature type="region of interest" description="Disordered" evidence="1">
    <location>
        <begin position="36"/>
        <end position="81"/>
    </location>
</feature>
<dbReference type="HOGENOM" id="CLU_2568968_0_0_11"/>
<dbReference type="Proteomes" id="UP000015779">
    <property type="component" value="Unassembled WGS sequence"/>
</dbReference>
<feature type="compositionally biased region" description="Low complexity" evidence="1">
    <location>
        <begin position="36"/>
        <end position="48"/>
    </location>
</feature>
<gene>
    <name evidence="2" type="ORF">HMPREF1577_01218</name>
</gene>
<dbReference type="PATRIC" id="fig|1261062.4.peg.1095"/>
<organism evidence="2 3">
    <name type="scientific">Gardnerella pickettii JCP8017A</name>
    <dbReference type="NCBI Taxonomy" id="1261062"/>
    <lineage>
        <taxon>Bacteria</taxon>
        <taxon>Bacillati</taxon>
        <taxon>Actinomycetota</taxon>
        <taxon>Actinomycetes</taxon>
        <taxon>Bifidobacteriales</taxon>
        <taxon>Bifidobacteriaceae</taxon>
        <taxon>Gardnerella</taxon>
        <taxon>Gardnerella pickettii</taxon>
    </lineage>
</organism>